<evidence type="ECO:0000313" key="2">
    <source>
        <dbReference type="Proteomes" id="UP000886520"/>
    </source>
</evidence>
<dbReference type="AlphaFoldDB" id="A0A9D4VF05"/>
<proteinExistence type="predicted"/>
<protein>
    <submittedName>
        <fullName evidence="1">Uncharacterized protein</fullName>
    </submittedName>
</protein>
<dbReference type="Proteomes" id="UP000886520">
    <property type="component" value="Chromosome 1"/>
</dbReference>
<sequence>MRIQSLDAIQNWVNNYIRSLLSDPYRTSYLLCKQSQLGVGPSYKNANRLHDRRFLFAQSHDQAYNPSEVHSISNRGLSIHYPSAVVMRDA</sequence>
<keyword evidence="2" id="KW-1185">Reference proteome</keyword>
<gene>
    <name evidence="1" type="ORF">GOP47_0000580</name>
</gene>
<name>A0A9D4VF05_ADICA</name>
<comment type="caution">
    <text evidence="1">The sequence shown here is derived from an EMBL/GenBank/DDBJ whole genome shotgun (WGS) entry which is preliminary data.</text>
</comment>
<organism evidence="1 2">
    <name type="scientific">Adiantum capillus-veneris</name>
    <name type="common">Maidenhair fern</name>
    <dbReference type="NCBI Taxonomy" id="13818"/>
    <lineage>
        <taxon>Eukaryota</taxon>
        <taxon>Viridiplantae</taxon>
        <taxon>Streptophyta</taxon>
        <taxon>Embryophyta</taxon>
        <taxon>Tracheophyta</taxon>
        <taxon>Polypodiopsida</taxon>
        <taxon>Polypodiidae</taxon>
        <taxon>Polypodiales</taxon>
        <taxon>Pteridineae</taxon>
        <taxon>Pteridaceae</taxon>
        <taxon>Vittarioideae</taxon>
        <taxon>Adiantum</taxon>
    </lineage>
</organism>
<accession>A0A9D4VF05</accession>
<dbReference type="EMBL" id="JABFUD020000001">
    <property type="protein sequence ID" value="KAI5084411.1"/>
    <property type="molecule type" value="Genomic_DNA"/>
</dbReference>
<evidence type="ECO:0000313" key="1">
    <source>
        <dbReference type="EMBL" id="KAI5084411.1"/>
    </source>
</evidence>
<reference evidence="1" key="1">
    <citation type="submission" date="2021-01" db="EMBL/GenBank/DDBJ databases">
        <title>Adiantum capillus-veneris genome.</title>
        <authorList>
            <person name="Fang Y."/>
            <person name="Liao Q."/>
        </authorList>
    </citation>
    <scope>NUCLEOTIDE SEQUENCE</scope>
    <source>
        <strain evidence="1">H3</strain>
        <tissue evidence="1">Leaf</tissue>
    </source>
</reference>